<keyword evidence="1" id="KW-0732">Signal</keyword>
<evidence type="ECO:0000313" key="4">
    <source>
        <dbReference type="Proteomes" id="UP001315278"/>
    </source>
</evidence>
<comment type="caution">
    <text evidence="3">The sequence shown here is derived from an EMBL/GenBank/DDBJ whole genome shotgun (WGS) entry which is preliminary data.</text>
</comment>
<accession>A0ABS5FMM9</accession>
<dbReference type="EMBL" id="JAFCJH010000023">
    <property type="protein sequence ID" value="MBR0798078.1"/>
    <property type="molecule type" value="Genomic_DNA"/>
</dbReference>
<evidence type="ECO:0000256" key="1">
    <source>
        <dbReference type="SAM" id="SignalP"/>
    </source>
</evidence>
<dbReference type="InterPro" id="IPR025711">
    <property type="entry name" value="PepSY"/>
</dbReference>
<reference evidence="4" key="1">
    <citation type="journal article" date="2021" name="ISME J.">
        <title>Evolutionary origin and ecological implication of a unique nif island in free-living Bradyrhizobium lineages.</title>
        <authorList>
            <person name="Tao J."/>
        </authorList>
    </citation>
    <scope>NUCLEOTIDE SEQUENCE [LARGE SCALE GENOMIC DNA]</scope>
    <source>
        <strain evidence="4">SZCCT0434</strain>
    </source>
</reference>
<dbReference type="Gene3D" id="3.10.450.40">
    <property type="match status" value="1"/>
</dbReference>
<evidence type="ECO:0000259" key="2">
    <source>
        <dbReference type="Pfam" id="PF03413"/>
    </source>
</evidence>
<name>A0ABS5FMM9_9BRAD</name>
<gene>
    <name evidence="3" type="ORF">JQ615_22050</name>
</gene>
<dbReference type="Pfam" id="PF03413">
    <property type="entry name" value="PepSY"/>
    <property type="match status" value="1"/>
</dbReference>
<protein>
    <submittedName>
        <fullName evidence="3">PepSY domain-containing protein</fullName>
    </submittedName>
</protein>
<organism evidence="3 4">
    <name type="scientific">Bradyrhizobium jicamae</name>
    <dbReference type="NCBI Taxonomy" id="280332"/>
    <lineage>
        <taxon>Bacteria</taxon>
        <taxon>Pseudomonadati</taxon>
        <taxon>Pseudomonadota</taxon>
        <taxon>Alphaproteobacteria</taxon>
        <taxon>Hyphomicrobiales</taxon>
        <taxon>Nitrobacteraceae</taxon>
        <taxon>Bradyrhizobium</taxon>
    </lineage>
</organism>
<feature type="signal peptide" evidence="1">
    <location>
        <begin position="1"/>
        <end position="27"/>
    </location>
</feature>
<proteinExistence type="predicted"/>
<dbReference type="Proteomes" id="UP001315278">
    <property type="component" value="Unassembled WGS sequence"/>
</dbReference>
<evidence type="ECO:0000313" key="3">
    <source>
        <dbReference type="EMBL" id="MBR0798078.1"/>
    </source>
</evidence>
<feature type="chain" id="PRO_5046346990" evidence="1">
    <location>
        <begin position="28"/>
        <end position="201"/>
    </location>
</feature>
<sequence>MRRHRAFAGLLLGIASLSLLLASPSHAVATPDVAAAPLPFPADDGAALDPQAVRREIDSFRSAQVTLSQAMAIAEGLHAGSTTADISFDGAAFPPVYRVKTVEHDRVWRNAIDATTGAVMGIQAASPLAELDAEDRGNLVVLRGLRHRLSDAVRVAEHTTSGKAISGGLMRERGRLNFVIVVLRGSDLKQVILEPPGARIR</sequence>
<keyword evidence="4" id="KW-1185">Reference proteome</keyword>
<feature type="domain" description="PepSY" evidence="2">
    <location>
        <begin position="65"/>
        <end position="122"/>
    </location>
</feature>